<dbReference type="InterPro" id="IPR016032">
    <property type="entry name" value="Sig_transdc_resp-reg_C-effctor"/>
</dbReference>
<accession>A0ABQ2BAW0</accession>
<dbReference type="PANTHER" id="PTHR34293">
    <property type="entry name" value="HTH-TYPE TRANSCRIPTIONAL REGULATOR TRMBL2"/>
    <property type="match status" value="1"/>
</dbReference>
<comment type="caution">
    <text evidence="3">The sequence shown here is derived from an EMBL/GenBank/DDBJ whole genome shotgun (WGS) entry which is preliminary data.</text>
</comment>
<proteinExistence type="predicted"/>
<evidence type="ECO:0000313" key="3">
    <source>
        <dbReference type="EMBL" id="GGI11968.1"/>
    </source>
</evidence>
<reference evidence="4" key="1">
    <citation type="journal article" date="2019" name="Int. J. Syst. Evol. Microbiol.">
        <title>The Global Catalogue of Microorganisms (GCM) 10K type strain sequencing project: providing services to taxonomists for standard genome sequencing and annotation.</title>
        <authorList>
            <consortium name="The Broad Institute Genomics Platform"/>
            <consortium name="The Broad Institute Genome Sequencing Center for Infectious Disease"/>
            <person name="Wu L."/>
            <person name="Ma J."/>
        </authorList>
    </citation>
    <scope>NUCLEOTIDE SEQUENCE [LARGE SCALE GENOMIC DNA]</scope>
    <source>
        <strain evidence="4">CCM 8653</strain>
    </source>
</reference>
<dbReference type="Gene3D" id="1.10.10.10">
    <property type="entry name" value="Winged helix-like DNA-binding domain superfamily/Winged helix DNA-binding domain"/>
    <property type="match status" value="2"/>
</dbReference>
<dbReference type="InterPro" id="IPR036388">
    <property type="entry name" value="WH-like_DNA-bd_sf"/>
</dbReference>
<dbReference type="EMBL" id="BMDG01000018">
    <property type="protein sequence ID" value="GGI11968.1"/>
    <property type="molecule type" value="Genomic_DNA"/>
</dbReference>
<feature type="compositionally biased region" description="Low complexity" evidence="1">
    <location>
        <begin position="1"/>
        <end position="24"/>
    </location>
</feature>
<dbReference type="RefSeq" id="WP_188525400.1">
    <property type="nucleotide sequence ID" value="NZ_BMDG01000018.1"/>
</dbReference>
<evidence type="ECO:0000313" key="4">
    <source>
        <dbReference type="Proteomes" id="UP000632535"/>
    </source>
</evidence>
<dbReference type="PANTHER" id="PTHR34293:SF1">
    <property type="entry name" value="HTH-TYPE TRANSCRIPTIONAL REGULATOR TRMBL2"/>
    <property type="match status" value="1"/>
</dbReference>
<feature type="region of interest" description="Disordered" evidence="1">
    <location>
        <begin position="1"/>
        <end position="26"/>
    </location>
</feature>
<protein>
    <submittedName>
        <fullName evidence="3">Transcriptional regulator</fullName>
    </submittedName>
</protein>
<dbReference type="InterPro" id="IPR051797">
    <property type="entry name" value="TrmB-like"/>
</dbReference>
<name>A0ABQ2BAW0_9MICO</name>
<dbReference type="SMART" id="SM00421">
    <property type="entry name" value="HTH_LUXR"/>
    <property type="match status" value="1"/>
</dbReference>
<dbReference type="Proteomes" id="UP000632535">
    <property type="component" value="Unassembled WGS sequence"/>
</dbReference>
<dbReference type="CDD" id="cd06170">
    <property type="entry name" value="LuxR_C_like"/>
    <property type="match status" value="1"/>
</dbReference>
<evidence type="ECO:0000256" key="1">
    <source>
        <dbReference type="SAM" id="MobiDB-lite"/>
    </source>
</evidence>
<feature type="domain" description="HTH luxR-type" evidence="2">
    <location>
        <begin position="290"/>
        <end position="355"/>
    </location>
</feature>
<dbReference type="InterPro" id="IPR000792">
    <property type="entry name" value="Tscrpt_reg_LuxR_C"/>
</dbReference>
<sequence length="365" mass="38487">MTQGRTTTTGSGTTGPDPTGAPGTSALAAAGVAPDEERLYRLLVTVGTSDVPHLADVLAEPADDVADVLARLVEHGLAAAHGDPPRYSATAPDVALAPRVLSTQTALHHATSAIAELAEEHRASTRRRHADQLVEVVTGQAALRQALRSLQLSTRSEILWFCRAGHVAMPSADNDEEFAMLARGVRYRVVYEQALLEEPGMIDSLVLGVQAGEEARAAPSLPVRLAVADGAVALLPLVPARDGVTEPTAALVRDSNLLTALIALFESYWADASPLLVGHAGDEEDHPLAVRSPTAPLGADERRLLSLLVAGVSDKAIATRLGLSTRTVQRRVSDLMALTGAQTRMQFAWHAAQRGWLTADGQPIP</sequence>
<dbReference type="PROSITE" id="PS50043">
    <property type="entry name" value="HTH_LUXR_2"/>
    <property type="match status" value="1"/>
</dbReference>
<organism evidence="3 4">
    <name type="scientific">Isoptericola cucumis</name>
    <dbReference type="NCBI Taxonomy" id="1776856"/>
    <lineage>
        <taxon>Bacteria</taxon>
        <taxon>Bacillati</taxon>
        <taxon>Actinomycetota</taxon>
        <taxon>Actinomycetes</taxon>
        <taxon>Micrococcales</taxon>
        <taxon>Promicromonosporaceae</taxon>
        <taxon>Isoptericola</taxon>
    </lineage>
</organism>
<gene>
    <name evidence="3" type="ORF">GCM10007368_38830</name>
</gene>
<keyword evidence="4" id="KW-1185">Reference proteome</keyword>
<evidence type="ECO:0000259" key="2">
    <source>
        <dbReference type="PROSITE" id="PS50043"/>
    </source>
</evidence>
<dbReference type="Pfam" id="PF00196">
    <property type="entry name" value="GerE"/>
    <property type="match status" value="1"/>
</dbReference>
<dbReference type="SUPFAM" id="SSF46894">
    <property type="entry name" value="C-terminal effector domain of the bipartite response regulators"/>
    <property type="match status" value="1"/>
</dbReference>